<dbReference type="RefSeq" id="WP_113935853.1">
    <property type="nucleotide sequence ID" value="NZ_QTTY01000004.1"/>
</dbReference>
<evidence type="ECO:0000256" key="8">
    <source>
        <dbReference type="RuleBase" id="RU362091"/>
    </source>
</evidence>
<evidence type="ECO:0000313" key="10">
    <source>
        <dbReference type="EMBL" id="REF39811.1"/>
    </source>
</evidence>
<dbReference type="Pfam" id="PF00474">
    <property type="entry name" value="SSF"/>
    <property type="match status" value="1"/>
</dbReference>
<dbReference type="GO" id="GO:0005886">
    <property type="term" value="C:plasma membrane"/>
    <property type="evidence" value="ECO:0007669"/>
    <property type="project" value="TreeGrafter"/>
</dbReference>
<feature type="transmembrane region" description="Helical" evidence="9">
    <location>
        <begin position="148"/>
        <end position="166"/>
    </location>
</feature>
<evidence type="ECO:0000313" key="11">
    <source>
        <dbReference type="Proteomes" id="UP000256530"/>
    </source>
</evidence>
<feature type="transmembrane region" description="Helical" evidence="9">
    <location>
        <begin position="178"/>
        <end position="197"/>
    </location>
</feature>
<evidence type="ECO:0000256" key="4">
    <source>
        <dbReference type="ARBA" id="ARBA00022475"/>
    </source>
</evidence>
<keyword evidence="3" id="KW-0813">Transport</keyword>
<evidence type="ECO:0000256" key="3">
    <source>
        <dbReference type="ARBA" id="ARBA00022448"/>
    </source>
</evidence>
<comment type="similarity">
    <text evidence="2 8">Belongs to the sodium:solute symporter (SSF) (TC 2.A.21) family.</text>
</comment>
<organism evidence="10 11">
    <name type="scientific">Bacillus mycoides</name>
    <dbReference type="NCBI Taxonomy" id="1405"/>
    <lineage>
        <taxon>Bacteria</taxon>
        <taxon>Bacillati</taxon>
        <taxon>Bacillota</taxon>
        <taxon>Bacilli</taxon>
        <taxon>Bacillales</taxon>
        <taxon>Bacillaceae</taxon>
        <taxon>Bacillus</taxon>
        <taxon>Bacillus cereus group</taxon>
    </lineage>
</organism>
<dbReference type="GO" id="GO:0046942">
    <property type="term" value="P:carboxylic acid transport"/>
    <property type="evidence" value="ECO:0007669"/>
    <property type="project" value="UniProtKB-ARBA"/>
</dbReference>
<reference evidence="10 11" key="1">
    <citation type="submission" date="2018-08" db="EMBL/GenBank/DDBJ databases">
        <title>Freshwater and sediment microbial communities from various areas in North America, analyzing microbe dynamics in response to fracking.</title>
        <authorList>
            <person name="Lamendella R."/>
        </authorList>
    </citation>
    <scope>NUCLEOTIDE SEQUENCE [LARGE SCALE GENOMIC DNA]</scope>
    <source>
        <strain evidence="10 11">DB-1</strain>
    </source>
</reference>
<gene>
    <name evidence="10" type="ORF">DET55_10476</name>
</gene>
<accession>A0A3D9VQX7</accession>
<dbReference type="PROSITE" id="PS50283">
    <property type="entry name" value="NA_SOLUT_SYMP_3"/>
    <property type="match status" value="1"/>
</dbReference>
<sequence length="476" mass="51283">MNTVDILLMAGYFIIIIGIGFIGARKAKTSEDFMVAGRSLGLVMYLACLAAVILGGASTIGTARLGYEFGISGIWLVVMIGIGIILLGIFLVKKVSRFKIITISELLGLRFNSQTRVITSLITFIYVTMITVTQVIGMGTILNVLLGWDIKLCMLLGGSVVVMYTLLGGMWSVTMTDIFQFIVMTIGVFAIMLPLSLDKAGGWSALQEKLPHSYFEIANIGGDKIFSYFLLYCLGVLIGQDIWQRIFTAKTAGIAKKGTIGAGVYCLLYAVAISIIGMCAAVVFPNLSDPQSAFITMAITILPVGLLGIVIASVVSALMSTASATLLASSTLIVNDIIKSTTSKNMSEKDVIRTSRILTLIIGIFVMVSAVWIQDVIVALDVAYAILSGSVFFPIILGLFWKRVTDKAAFYSIILSAIVTIVGLIVQGLSATDPILYGMACSVLSIFIISYLTSPEFEKYEEWKEQHTNADVDVDA</sequence>
<dbReference type="InterPro" id="IPR001734">
    <property type="entry name" value="Na/solute_symporter"/>
</dbReference>
<dbReference type="EMBL" id="QTTY01000004">
    <property type="protein sequence ID" value="REF39811.1"/>
    <property type="molecule type" value="Genomic_DNA"/>
</dbReference>
<dbReference type="Gene3D" id="1.20.1730.10">
    <property type="entry name" value="Sodium/glucose cotransporter"/>
    <property type="match status" value="1"/>
</dbReference>
<dbReference type="PROSITE" id="PS00456">
    <property type="entry name" value="NA_SOLUT_SYMP_1"/>
    <property type="match status" value="1"/>
</dbReference>
<dbReference type="PANTHER" id="PTHR48086">
    <property type="entry name" value="SODIUM/PROLINE SYMPORTER-RELATED"/>
    <property type="match status" value="1"/>
</dbReference>
<keyword evidence="4" id="KW-1003">Cell membrane</keyword>
<feature type="transmembrane region" description="Helical" evidence="9">
    <location>
        <begin position="408"/>
        <end position="429"/>
    </location>
</feature>
<name>A0A3D9VQX7_BACMY</name>
<keyword evidence="6 9" id="KW-1133">Transmembrane helix</keyword>
<evidence type="ECO:0000256" key="9">
    <source>
        <dbReference type="SAM" id="Phobius"/>
    </source>
</evidence>
<dbReference type="CDD" id="cd11479">
    <property type="entry name" value="SLC5sbd_u3"/>
    <property type="match status" value="1"/>
</dbReference>
<dbReference type="GO" id="GO:0022857">
    <property type="term" value="F:transmembrane transporter activity"/>
    <property type="evidence" value="ECO:0007669"/>
    <property type="project" value="InterPro"/>
</dbReference>
<feature type="transmembrane region" description="Helical" evidence="9">
    <location>
        <begin position="264"/>
        <end position="284"/>
    </location>
</feature>
<feature type="transmembrane region" description="Helical" evidence="9">
    <location>
        <begin position="117"/>
        <end position="142"/>
    </location>
</feature>
<dbReference type="InterPro" id="IPR018212">
    <property type="entry name" value="Na/solute_symporter_CS"/>
</dbReference>
<feature type="transmembrane region" description="Helical" evidence="9">
    <location>
        <begin position="36"/>
        <end position="57"/>
    </location>
</feature>
<feature type="transmembrane region" description="Helical" evidence="9">
    <location>
        <begin position="435"/>
        <end position="454"/>
    </location>
</feature>
<dbReference type="InterPro" id="IPR038377">
    <property type="entry name" value="Na/Glc_symporter_sf"/>
</dbReference>
<dbReference type="AlphaFoldDB" id="A0A3D9VQX7"/>
<feature type="transmembrane region" description="Helical" evidence="9">
    <location>
        <begin position="379"/>
        <end position="401"/>
    </location>
</feature>
<evidence type="ECO:0000256" key="6">
    <source>
        <dbReference type="ARBA" id="ARBA00022989"/>
    </source>
</evidence>
<feature type="transmembrane region" description="Helical" evidence="9">
    <location>
        <begin position="355"/>
        <end position="373"/>
    </location>
</feature>
<protein>
    <submittedName>
        <fullName evidence="10">SSS family solute:Na+ symporter</fullName>
    </submittedName>
</protein>
<feature type="transmembrane region" description="Helical" evidence="9">
    <location>
        <begin position="225"/>
        <end position="243"/>
    </location>
</feature>
<dbReference type="PANTHER" id="PTHR48086:SF7">
    <property type="entry name" value="SODIUM-SOLUTE SYMPORTER-RELATED"/>
    <property type="match status" value="1"/>
</dbReference>
<evidence type="ECO:0000256" key="7">
    <source>
        <dbReference type="ARBA" id="ARBA00023136"/>
    </source>
</evidence>
<feature type="transmembrane region" description="Helical" evidence="9">
    <location>
        <begin position="6"/>
        <end position="24"/>
    </location>
</feature>
<dbReference type="Proteomes" id="UP000256530">
    <property type="component" value="Unassembled WGS sequence"/>
</dbReference>
<evidence type="ECO:0000256" key="1">
    <source>
        <dbReference type="ARBA" id="ARBA00004141"/>
    </source>
</evidence>
<evidence type="ECO:0000256" key="5">
    <source>
        <dbReference type="ARBA" id="ARBA00022692"/>
    </source>
</evidence>
<evidence type="ECO:0000256" key="2">
    <source>
        <dbReference type="ARBA" id="ARBA00006434"/>
    </source>
</evidence>
<comment type="caution">
    <text evidence="10">The sequence shown here is derived from an EMBL/GenBank/DDBJ whole genome shotgun (WGS) entry which is preliminary data.</text>
</comment>
<proteinExistence type="inferred from homology"/>
<dbReference type="InterPro" id="IPR050277">
    <property type="entry name" value="Sodium:Solute_Symporter"/>
</dbReference>
<keyword evidence="7 9" id="KW-0472">Membrane</keyword>
<feature type="transmembrane region" description="Helical" evidence="9">
    <location>
        <begin position="69"/>
        <end position="92"/>
    </location>
</feature>
<comment type="subcellular location">
    <subcellularLocation>
        <location evidence="1">Membrane</location>
        <topology evidence="1">Multi-pass membrane protein</topology>
    </subcellularLocation>
</comment>
<keyword evidence="5 9" id="KW-0812">Transmembrane</keyword>